<evidence type="ECO:0000259" key="7">
    <source>
        <dbReference type="Pfam" id="PF12698"/>
    </source>
</evidence>
<dbReference type="PANTHER" id="PTHR30294">
    <property type="entry name" value="MEMBRANE COMPONENT OF ABC TRANSPORTER YHHJ-RELATED"/>
    <property type="match status" value="1"/>
</dbReference>
<dbReference type="Proteomes" id="UP000564806">
    <property type="component" value="Unassembled WGS sequence"/>
</dbReference>
<feature type="transmembrane region" description="Helical" evidence="6">
    <location>
        <begin position="365"/>
        <end position="383"/>
    </location>
</feature>
<evidence type="ECO:0000313" key="9">
    <source>
        <dbReference type="Proteomes" id="UP000564806"/>
    </source>
</evidence>
<dbReference type="InterPro" id="IPR051449">
    <property type="entry name" value="ABC-2_transporter_component"/>
</dbReference>
<dbReference type="PANTHER" id="PTHR30294:SF29">
    <property type="entry name" value="MULTIDRUG ABC TRANSPORTER PERMEASE YBHS-RELATED"/>
    <property type="match status" value="1"/>
</dbReference>
<accession>A0A850EI07</accession>
<evidence type="ECO:0000256" key="4">
    <source>
        <dbReference type="ARBA" id="ARBA00022989"/>
    </source>
</evidence>
<dbReference type="AlphaFoldDB" id="A0A850EI07"/>
<evidence type="ECO:0000256" key="6">
    <source>
        <dbReference type="SAM" id="Phobius"/>
    </source>
</evidence>
<gene>
    <name evidence="8" type="ORF">HPT30_11500</name>
</gene>
<keyword evidence="9" id="KW-1185">Reference proteome</keyword>
<organism evidence="8 9">
    <name type="scientific">Paenibacillus agri</name>
    <dbReference type="NCBI Taxonomy" id="2744309"/>
    <lineage>
        <taxon>Bacteria</taxon>
        <taxon>Bacillati</taxon>
        <taxon>Bacillota</taxon>
        <taxon>Bacilli</taxon>
        <taxon>Bacillales</taxon>
        <taxon>Paenibacillaceae</taxon>
        <taxon>Paenibacillus</taxon>
    </lineage>
</organism>
<dbReference type="EMBL" id="JABWCS010000205">
    <property type="protein sequence ID" value="NUU60973.1"/>
    <property type="molecule type" value="Genomic_DNA"/>
</dbReference>
<sequence length="390" mass="42537">MNTWTIMTYELRRLFRSRSLLLNQFLLPLLLIFLLGTSLSGVVGNQSNQTIHSVRVGVVNLPTKNTSESALVADFLATPELQDIIIPISLPSREAAESGLRAGKYGYAVIVPPGFDQKVQNGEQAQLEFILGKDHTNNLVAGTVFDNFVDHINDIQAAASILGPESLAAFTPSNEDTLSPLKLGELGEDGGSYSATQFYAVSMLLMFLLYCGLTVNISLFNEKEEHTLFRLNSMPVKGSQLFIGKMLGVGTVSIVQCSAIILLSHWLYGVYWGNRPVLLILFCLLMIIASMTLSIVVSMFFKSGASARSVITVLTVCMTFLSGGMAPLPESWVNTVGPFTINHWMMQAILGMMLHVDVSKIMPNLLAMALICVVLFGAALSSYRKVGYHA</sequence>
<reference evidence="8" key="1">
    <citation type="submission" date="2020-06" db="EMBL/GenBank/DDBJ databases">
        <title>Paenibacillus sp. nov., isolated from soil.</title>
        <authorList>
            <person name="Seo Y.L."/>
        </authorList>
    </citation>
    <scope>NUCLEOTIDE SEQUENCE [LARGE SCALE GENOMIC DNA]</scope>
    <source>
        <strain evidence="8">JW14</strain>
    </source>
</reference>
<comment type="caution">
    <text evidence="8">The sequence shown here is derived from an EMBL/GenBank/DDBJ whole genome shotgun (WGS) entry which is preliminary data.</text>
</comment>
<evidence type="ECO:0000256" key="1">
    <source>
        <dbReference type="ARBA" id="ARBA00004651"/>
    </source>
</evidence>
<dbReference type="Pfam" id="PF12698">
    <property type="entry name" value="ABC2_membrane_3"/>
    <property type="match status" value="1"/>
</dbReference>
<dbReference type="RefSeq" id="WP_175371524.1">
    <property type="nucleotide sequence ID" value="NZ_JABWCS010000205.1"/>
</dbReference>
<dbReference type="GO" id="GO:0005886">
    <property type="term" value="C:plasma membrane"/>
    <property type="evidence" value="ECO:0007669"/>
    <property type="project" value="UniProtKB-SubCell"/>
</dbReference>
<keyword evidence="4 6" id="KW-1133">Transmembrane helix</keyword>
<name>A0A850EI07_9BACL</name>
<feature type="transmembrane region" description="Helical" evidence="6">
    <location>
        <begin position="279"/>
        <end position="301"/>
    </location>
</feature>
<feature type="transmembrane region" description="Helical" evidence="6">
    <location>
        <begin position="241"/>
        <end position="267"/>
    </location>
</feature>
<feature type="transmembrane region" description="Helical" evidence="6">
    <location>
        <begin position="198"/>
        <end position="220"/>
    </location>
</feature>
<dbReference type="InterPro" id="IPR013525">
    <property type="entry name" value="ABC2_TM"/>
</dbReference>
<keyword evidence="2" id="KW-1003">Cell membrane</keyword>
<proteinExistence type="predicted"/>
<evidence type="ECO:0000256" key="5">
    <source>
        <dbReference type="ARBA" id="ARBA00023136"/>
    </source>
</evidence>
<feature type="transmembrane region" description="Helical" evidence="6">
    <location>
        <begin position="310"/>
        <end position="329"/>
    </location>
</feature>
<protein>
    <submittedName>
        <fullName evidence="8">ABC transporter permease</fullName>
    </submittedName>
</protein>
<dbReference type="GO" id="GO:0140359">
    <property type="term" value="F:ABC-type transporter activity"/>
    <property type="evidence" value="ECO:0007669"/>
    <property type="project" value="InterPro"/>
</dbReference>
<dbReference type="Gene3D" id="3.40.1710.10">
    <property type="entry name" value="abc type-2 transporter like domain"/>
    <property type="match status" value="1"/>
</dbReference>
<keyword evidence="3 6" id="KW-0812">Transmembrane</keyword>
<feature type="domain" description="ABC-2 type transporter transmembrane" evidence="7">
    <location>
        <begin position="18"/>
        <end position="380"/>
    </location>
</feature>
<comment type="subcellular location">
    <subcellularLocation>
        <location evidence="1">Cell membrane</location>
        <topology evidence="1">Multi-pass membrane protein</topology>
    </subcellularLocation>
</comment>
<evidence type="ECO:0000313" key="8">
    <source>
        <dbReference type="EMBL" id="NUU60973.1"/>
    </source>
</evidence>
<keyword evidence="5 6" id="KW-0472">Membrane</keyword>
<evidence type="ECO:0000256" key="2">
    <source>
        <dbReference type="ARBA" id="ARBA00022475"/>
    </source>
</evidence>
<evidence type="ECO:0000256" key="3">
    <source>
        <dbReference type="ARBA" id="ARBA00022692"/>
    </source>
</evidence>